<evidence type="ECO:0000313" key="2">
    <source>
        <dbReference type="Proteomes" id="UP001589844"/>
    </source>
</evidence>
<dbReference type="EMBL" id="JBHLXJ010000009">
    <property type="protein sequence ID" value="MFC0349866.1"/>
    <property type="molecule type" value="Genomic_DNA"/>
</dbReference>
<dbReference type="RefSeq" id="WP_390211686.1">
    <property type="nucleotide sequence ID" value="NZ_JBHLXJ010000009.1"/>
</dbReference>
<accession>A0ABV6IDG0</accession>
<name>A0ABV6IDG0_9BURK</name>
<protein>
    <submittedName>
        <fullName evidence="1">Uncharacterized protein</fullName>
    </submittedName>
</protein>
<comment type="caution">
    <text evidence="1">The sequence shown here is derived from an EMBL/GenBank/DDBJ whole genome shotgun (WGS) entry which is preliminary data.</text>
</comment>
<proteinExistence type="predicted"/>
<sequence length="366" mass="42870">MDTIGVLDHIRLALIPQRHWKAHEFAFFLHDSVLHALVEYEQSGAHNWVTDAFEQISKDHQIGDDFDILKFMKEQDLIEPYKHHLISHLVLRLVGDMLNFLYESFSAFEKRKFTVGWSLLRKPIKENLLFLSWILANEVEFIEKFESDNYKTLNNIKKDKQIEIFDTAIKKIPNSNAFSPELLWDHIYSKNHSSGFEPTWQRATHLITSHGDLLKTGDYTINLIFDNPYSNHHYDLLYGKLPYVMIYLSSIAFECFNRILKMNEQTYNHMAIISMGCYEALFMNNRRPPLISSLNKSFKPFLKCIHCGKEIRINKKNAPAMYIRDQLACDKCGLQSAFPFYWLMGRSKVTVSADIEKNGRFAKNEV</sequence>
<keyword evidence="2" id="KW-1185">Reference proteome</keyword>
<organism evidence="1 2">
    <name type="scientific">Undibacterium danionis</name>
    <dbReference type="NCBI Taxonomy" id="1812100"/>
    <lineage>
        <taxon>Bacteria</taxon>
        <taxon>Pseudomonadati</taxon>
        <taxon>Pseudomonadota</taxon>
        <taxon>Betaproteobacteria</taxon>
        <taxon>Burkholderiales</taxon>
        <taxon>Oxalobacteraceae</taxon>
        <taxon>Undibacterium</taxon>
    </lineage>
</organism>
<reference evidence="1 2" key="1">
    <citation type="submission" date="2024-09" db="EMBL/GenBank/DDBJ databases">
        <authorList>
            <person name="Sun Q."/>
            <person name="Mori K."/>
        </authorList>
    </citation>
    <scope>NUCLEOTIDE SEQUENCE [LARGE SCALE GENOMIC DNA]</scope>
    <source>
        <strain evidence="1 2">CCM 8677</strain>
    </source>
</reference>
<dbReference type="Proteomes" id="UP001589844">
    <property type="component" value="Unassembled WGS sequence"/>
</dbReference>
<evidence type="ECO:0000313" key="1">
    <source>
        <dbReference type="EMBL" id="MFC0349866.1"/>
    </source>
</evidence>
<gene>
    <name evidence="1" type="ORF">ACFFJH_08610</name>
</gene>